<gene>
    <name evidence="2" type="ORF">A6P07_02850</name>
</gene>
<organism evidence="2 3">
    <name type="scientific">Acidithiobacillus thiooxidans</name>
    <name type="common">Thiobacillus thiooxidans</name>
    <dbReference type="NCBI Taxonomy" id="930"/>
    <lineage>
        <taxon>Bacteria</taxon>
        <taxon>Pseudomonadati</taxon>
        <taxon>Pseudomonadota</taxon>
        <taxon>Acidithiobacillia</taxon>
        <taxon>Acidithiobacillales</taxon>
        <taxon>Acidithiobacillaceae</taxon>
        <taxon>Acidithiobacillus</taxon>
    </lineage>
</organism>
<dbReference type="Proteomes" id="UP000094893">
    <property type="component" value="Unassembled WGS sequence"/>
</dbReference>
<feature type="region of interest" description="Disordered" evidence="1">
    <location>
        <begin position="315"/>
        <end position="340"/>
    </location>
</feature>
<feature type="compositionally biased region" description="Basic and acidic residues" evidence="1">
    <location>
        <begin position="326"/>
        <end position="340"/>
    </location>
</feature>
<reference evidence="2 3" key="1">
    <citation type="journal article" date="2016" name="Int. J. Mol. Sci.">
        <title>Comparative genomics of the extreme acidophile Acidithiobacillus thiooxidans reveals intraspecific divergence and niche adaptation.</title>
        <authorList>
            <person name="Zhang X."/>
            <person name="Feng X."/>
            <person name="Tao J."/>
            <person name="Ma L."/>
            <person name="Xiao Y."/>
            <person name="Liang Y."/>
            <person name="Liu X."/>
            <person name="Yin H."/>
        </authorList>
    </citation>
    <scope>NUCLEOTIDE SEQUENCE [LARGE SCALE GENOMIC DNA]</scope>
    <source>
        <strain evidence="2 3">A02</strain>
    </source>
</reference>
<dbReference type="RefSeq" id="WP_024893265.1">
    <property type="nucleotide sequence ID" value="NZ_LWRZ01000239.1"/>
</dbReference>
<feature type="region of interest" description="Disordered" evidence="1">
    <location>
        <begin position="115"/>
        <end position="201"/>
    </location>
</feature>
<protein>
    <recommendedName>
        <fullName evidence="4">Large polyvalent protein-associated domain-containing protein</fullName>
    </recommendedName>
</protein>
<proteinExistence type="predicted"/>
<comment type="caution">
    <text evidence="2">The sequence shown here is derived from an EMBL/GenBank/DDBJ whole genome shotgun (WGS) entry which is preliminary data.</text>
</comment>
<feature type="compositionally biased region" description="Polar residues" evidence="1">
    <location>
        <begin position="188"/>
        <end position="197"/>
    </location>
</feature>
<accession>A0A1C2IRB3</accession>
<dbReference type="EMBL" id="LWSA01000028">
    <property type="protein sequence ID" value="OCX76251.1"/>
    <property type="molecule type" value="Genomic_DNA"/>
</dbReference>
<sequence length="340" mass="37456">MMAKKDVKKDKKASVWMLSADGEPSISDEGDAKPSHLKTQMDTLGAKGKTMVIETENDEVLRRSAEYALQKRYDLVSALPEQNLKIQQIQNALSPEKEISGGELAPSITVQKKLGYEATNSDGQHAEKTTPKKQGLAKGKATPKKTTAEVGESAEEITADIQRMAEAPLPQTSMDPTKKKQELEEENQAPNRDSPTQVPFPEKRPAEVLSHRLMIPTVKDHGNRLVVTRMGMMATTPPQFRERDELIAKTLMAARERFGEPVRVTGHGAIAGRFFEDAVIKAAIAQGIPLEMASDRGEKAYAKALGKHQESILKKDIGSLGPSKQQEQKKEQGHGRELEF</sequence>
<dbReference type="AlphaFoldDB" id="A0A1C2IRB3"/>
<evidence type="ECO:0008006" key="4">
    <source>
        <dbReference type="Google" id="ProtNLM"/>
    </source>
</evidence>
<evidence type="ECO:0000313" key="3">
    <source>
        <dbReference type="Proteomes" id="UP000094893"/>
    </source>
</evidence>
<evidence type="ECO:0000313" key="2">
    <source>
        <dbReference type="EMBL" id="OCX76251.1"/>
    </source>
</evidence>
<evidence type="ECO:0000256" key="1">
    <source>
        <dbReference type="SAM" id="MobiDB-lite"/>
    </source>
</evidence>
<name>A0A1C2IRB3_ACITH</name>